<dbReference type="InterPro" id="IPR036566">
    <property type="entry name" value="PYNP-like_C_sf"/>
</dbReference>
<dbReference type="GO" id="GO:0009032">
    <property type="term" value="F:thymidine phosphorylase activity"/>
    <property type="evidence" value="ECO:0007669"/>
    <property type="project" value="TreeGrafter"/>
</dbReference>
<reference evidence="6" key="1">
    <citation type="journal article" date="2014" name="Int. J. Syst. Evol. Microbiol.">
        <title>Complete genome sequence of Corynebacterium casei LMG S-19264T (=DSM 44701T), isolated from a smear-ripened cheese.</title>
        <authorList>
            <consortium name="US DOE Joint Genome Institute (JGI-PGF)"/>
            <person name="Walter F."/>
            <person name="Albersmeier A."/>
            <person name="Kalinowski J."/>
            <person name="Ruckert C."/>
        </authorList>
    </citation>
    <scope>NUCLEOTIDE SEQUENCE</scope>
    <source>
        <strain evidence="6">CGMCC 1.15388</strain>
    </source>
</reference>
<dbReference type="InterPro" id="IPR018090">
    <property type="entry name" value="Pyrmidine_PPas_bac/euk"/>
</dbReference>
<comment type="caution">
    <text evidence="6">The sequence shown here is derived from an EMBL/GenBank/DDBJ whole genome shotgun (WGS) entry which is preliminary data.</text>
</comment>
<dbReference type="PIRSF" id="PIRSF000478">
    <property type="entry name" value="TP_PyNP"/>
    <property type="match status" value="1"/>
</dbReference>
<dbReference type="SUPFAM" id="SSF54680">
    <property type="entry name" value="Pyrimidine nucleoside phosphorylase C-terminal domain"/>
    <property type="match status" value="1"/>
</dbReference>
<dbReference type="InterPro" id="IPR013102">
    <property type="entry name" value="PYNP_C"/>
</dbReference>
<evidence type="ECO:0000256" key="3">
    <source>
        <dbReference type="ARBA" id="ARBA00022676"/>
    </source>
</evidence>
<accession>A0A917ESX4</accession>
<dbReference type="RefSeq" id="WP_188686086.1">
    <property type="nucleotide sequence ID" value="NZ_BMIS01000013.1"/>
</dbReference>
<evidence type="ECO:0000313" key="7">
    <source>
        <dbReference type="Proteomes" id="UP000633136"/>
    </source>
</evidence>
<dbReference type="PROSITE" id="PS00647">
    <property type="entry name" value="THYMID_PHOSPHORYLASE"/>
    <property type="match status" value="1"/>
</dbReference>
<dbReference type="Proteomes" id="UP000633136">
    <property type="component" value="Unassembled WGS sequence"/>
</dbReference>
<evidence type="ECO:0000313" key="6">
    <source>
        <dbReference type="EMBL" id="GGE75905.1"/>
    </source>
</evidence>
<dbReference type="NCBIfam" id="NF004490">
    <property type="entry name" value="PRK05820.1"/>
    <property type="match status" value="1"/>
</dbReference>
<dbReference type="NCBIfam" id="TIGR02644">
    <property type="entry name" value="Y_phosphoryl"/>
    <property type="match status" value="1"/>
</dbReference>
<dbReference type="PANTHER" id="PTHR10515">
    <property type="entry name" value="THYMIDINE PHOSPHORYLASE"/>
    <property type="match status" value="1"/>
</dbReference>
<comment type="similarity">
    <text evidence="1">Belongs to the thymidine/pyrimidine-nucleoside phosphorylase family.</text>
</comment>
<reference evidence="6" key="2">
    <citation type="submission" date="2020-09" db="EMBL/GenBank/DDBJ databases">
        <authorList>
            <person name="Sun Q."/>
            <person name="Zhou Y."/>
        </authorList>
    </citation>
    <scope>NUCLEOTIDE SEQUENCE</scope>
    <source>
        <strain evidence="6">CGMCC 1.15388</strain>
    </source>
</reference>
<keyword evidence="4" id="KW-0808">Transferase</keyword>
<dbReference type="SMART" id="SM00941">
    <property type="entry name" value="PYNP_C"/>
    <property type="match status" value="1"/>
</dbReference>
<dbReference type="SUPFAM" id="SSF52418">
    <property type="entry name" value="Nucleoside phosphorylase/phosphoribosyltransferase catalytic domain"/>
    <property type="match status" value="1"/>
</dbReference>
<dbReference type="InterPro" id="IPR017872">
    <property type="entry name" value="Pyrmidine_PPase_CS"/>
</dbReference>
<proteinExistence type="inferred from homology"/>
<dbReference type="Gene3D" id="3.40.1030.10">
    <property type="entry name" value="Nucleoside phosphorylase/phosphoribosyltransferase catalytic domain"/>
    <property type="match status" value="1"/>
</dbReference>
<dbReference type="GO" id="GO:0006206">
    <property type="term" value="P:pyrimidine nucleobase metabolic process"/>
    <property type="evidence" value="ECO:0007669"/>
    <property type="project" value="InterPro"/>
</dbReference>
<dbReference type="Gene3D" id="3.90.1170.30">
    <property type="entry name" value="Pyrimidine nucleoside phosphorylase-like, C-terminal domain"/>
    <property type="match status" value="1"/>
</dbReference>
<dbReference type="GO" id="GO:0004645">
    <property type="term" value="F:1,4-alpha-oligoglucan phosphorylase activity"/>
    <property type="evidence" value="ECO:0007669"/>
    <property type="project" value="InterPro"/>
</dbReference>
<feature type="domain" description="Pyrimidine nucleoside phosphorylase C-terminal" evidence="5">
    <location>
        <begin position="355"/>
        <end position="429"/>
    </location>
</feature>
<dbReference type="FunFam" id="3.40.1030.10:FF:000003">
    <property type="entry name" value="Pyrimidine-nucleoside phosphorylase"/>
    <property type="match status" value="1"/>
</dbReference>
<dbReference type="InterPro" id="IPR000312">
    <property type="entry name" value="Glycosyl_Trfase_fam3"/>
</dbReference>
<dbReference type="EMBL" id="BMIS01000013">
    <property type="protein sequence ID" value="GGE75905.1"/>
    <property type="molecule type" value="Genomic_DNA"/>
</dbReference>
<evidence type="ECO:0000256" key="4">
    <source>
        <dbReference type="ARBA" id="ARBA00022679"/>
    </source>
</evidence>
<dbReference type="InterPro" id="IPR036320">
    <property type="entry name" value="Glycosyl_Trfase_fam3_N_dom_sf"/>
</dbReference>
<protein>
    <submittedName>
        <fullName evidence="6">Thymidine phosphorylase</fullName>
    </submittedName>
</protein>
<dbReference type="Pfam" id="PF02885">
    <property type="entry name" value="Glycos_trans_3N"/>
    <property type="match status" value="1"/>
</dbReference>
<comment type="subunit">
    <text evidence="2">Homodimer.</text>
</comment>
<dbReference type="InterPro" id="IPR017459">
    <property type="entry name" value="Glycosyl_Trfase_fam3_N_dom"/>
</dbReference>
<keyword evidence="7" id="KW-1185">Reference proteome</keyword>
<dbReference type="GO" id="GO:0005829">
    <property type="term" value="C:cytosol"/>
    <property type="evidence" value="ECO:0007669"/>
    <property type="project" value="TreeGrafter"/>
</dbReference>
<dbReference type="AlphaFoldDB" id="A0A917ESX4"/>
<dbReference type="Gene3D" id="1.20.970.10">
    <property type="entry name" value="Transferase, Pyrimidine Nucleoside Phosphorylase, Chain C"/>
    <property type="match status" value="1"/>
</dbReference>
<dbReference type="Pfam" id="PF07831">
    <property type="entry name" value="PYNP_C"/>
    <property type="match status" value="1"/>
</dbReference>
<sequence>MPPSSLSGTAFDPGAFSATDLIRTKRDGGRLSEVEIDWMIAAYTDGYVADEQMSAMAMAILLRGMSREEISRWTAAMIASGETMDFSSLKTADGERRLTADKHSTGGVGDKITLPLAPLVASCGVPVPQLSGRGLGHTGGTLDKLEAIPGWRASLSNEEMLAQLDSISAVICAAGAGLAPADKKLYALRDVTGTVEAIPLIASSIMSKKIAEGTDALVLDVKTGSGAFMKTGEDSEELARTMVALGTDAGVNTTALITSMETPLGLTAGNGIEVEESLEVLAGGGPADVVELTVELAREMLAGVGITGVDPAENLRNGRAMDSWNQMIAAQGGDPQAAFPQAAHSHTITAGASGTMTRMDAMAVGLAAWRLGAGRARKEDAVQAGAGVRMHAKPGDQIAEGQPLFTLLTDDEERIARAEEALEGSVDVDVSGGPAELPPLLQGRITAQDL</sequence>
<gene>
    <name evidence="6" type="primary">deoA</name>
    <name evidence="6" type="ORF">GCM10011401_24100</name>
</gene>
<evidence type="ECO:0000256" key="1">
    <source>
        <dbReference type="ARBA" id="ARBA00006915"/>
    </source>
</evidence>
<evidence type="ECO:0000259" key="5">
    <source>
        <dbReference type="SMART" id="SM00941"/>
    </source>
</evidence>
<keyword evidence="3" id="KW-0328">Glycosyltransferase</keyword>
<dbReference type="Pfam" id="PF00591">
    <property type="entry name" value="Glycos_transf_3"/>
    <property type="match status" value="1"/>
</dbReference>
<dbReference type="InterPro" id="IPR000053">
    <property type="entry name" value="Thymidine/pyrmidine_PPase"/>
</dbReference>
<dbReference type="PANTHER" id="PTHR10515:SF0">
    <property type="entry name" value="THYMIDINE PHOSPHORYLASE"/>
    <property type="match status" value="1"/>
</dbReference>
<organism evidence="6 7">
    <name type="scientific">Nesterenkonia cremea</name>
    <dbReference type="NCBI Taxonomy" id="1882340"/>
    <lineage>
        <taxon>Bacteria</taxon>
        <taxon>Bacillati</taxon>
        <taxon>Actinomycetota</taxon>
        <taxon>Actinomycetes</taxon>
        <taxon>Micrococcales</taxon>
        <taxon>Micrococcaceae</taxon>
        <taxon>Nesterenkonia</taxon>
    </lineage>
</organism>
<dbReference type="SUPFAM" id="SSF47648">
    <property type="entry name" value="Nucleoside phosphorylase/phosphoribosyltransferase N-terminal domain"/>
    <property type="match status" value="1"/>
</dbReference>
<name>A0A917ESX4_9MICC</name>
<dbReference type="GO" id="GO:0006213">
    <property type="term" value="P:pyrimidine nucleoside metabolic process"/>
    <property type="evidence" value="ECO:0007669"/>
    <property type="project" value="InterPro"/>
</dbReference>
<evidence type="ECO:0000256" key="2">
    <source>
        <dbReference type="ARBA" id="ARBA00011738"/>
    </source>
</evidence>
<dbReference type="InterPro" id="IPR035902">
    <property type="entry name" value="Nuc_phospho_transferase"/>
</dbReference>